<name>A0AAV4EZ02_9GAST</name>
<dbReference type="PROSITE" id="PS51864">
    <property type="entry name" value="ASTACIN"/>
    <property type="match status" value="1"/>
</dbReference>
<evidence type="ECO:0000313" key="4">
    <source>
        <dbReference type="Proteomes" id="UP000762676"/>
    </source>
</evidence>
<dbReference type="Pfam" id="PF01400">
    <property type="entry name" value="Astacin"/>
    <property type="match status" value="1"/>
</dbReference>
<comment type="caution">
    <text evidence="3">The sequence shown here is derived from an EMBL/GenBank/DDBJ whole genome shotgun (WGS) entry which is preliminary data.</text>
</comment>
<accession>A0AAV4EZ02</accession>
<comment type="caution">
    <text evidence="1">Lacks conserved residue(s) required for the propagation of feature annotation.</text>
</comment>
<evidence type="ECO:0000259" key="2">
    <source>
        <dbReference type="PROSITE" id="PS51864"/>
    </source>
</evidence>
<proteinExistence type="predicted"/>
<evidence type="ECO:0000313" key="3">
    <source>
        <dbReference type="EMBL" id="GFR65964.1"/>
    </source>
</evidence>
<dbReference type="EMBL" id="BMAT01000419">
    <property type="protein sequence ID" value="GFR65964.1"/>
    <property type="molecule type" value="Genomic_DNA"/>
</dbReference>
<dbReference type="AlphaFoldDB" id="A0AAV4EZ02"/>
<evidence type="ECO:0000256" key="1">
    <source>
        <dbReference type="PROSITE-ProRule" id="PRU01211"/>
    </source>
</evidence>
<dbReference type="GO" id="GO:0004222">
    <property type="term" value="F:metalloendopeptidase activity"/>
    <property type="evidence" value="ECO:0007669"/>
    <property type="project" value="InterPro"/>
</dbReference>
<feature type="domain" description="Peptidase M12A" evidence="2">
    <location>
        <begin position="45"/>
        <end position="109"/>
    </location>
</feature>
<gene>
    <name evidence="3" type="ORF">ElyMa_000215900</name>
</gene>
<organism evidence="3 4">
    <name type="scientific">Elysia marginata</name>
    <dbReference type="NCBI Taxonomy" id="1093978"/>
    <lineage>
        <taxon>Eukaryota</taxon>
        <taxon>Metazoa</taxon>
        <taxon>Spiralia</taxon>
        <taxon>Lophotrochozoa</taxon>
        <taxon>Mollusca</taxon>
        <taxon>Gastropoda</taxon>
        <taxon>Heterobranchia</taxon>
        <taxon>Euthyneura</taxon>
        <taxon>Panpulmonata</taxon>
        <taxon>Sacoglossa</taxon>
        <taxon>Placobranchoidea</taxon>
        <taxon>Plakobranchidae</taxon>
        <taxon>Elysia</taxon>
    </lineage>
</organism>
<dbReference type="SUPFAM" id="SSF55486">
    <property type="entry name" value="Metalloproteases ('zincins'), catalytic domain"/>
    <property type="match status" value="1"/>
</dbReference>
<dbReference type="InterPro" id="IPR001506">
    <property type="entry name" value="Peptidase_M12A"/>
</dbReference>
<dbReference type="InterPro" id="IPR024079">
    <property type="entry name" value="MetalloPept_cat_dom_sf"/>
</dbReference>
<sequence>MNDHFLNDDGTVTAELDMRLSQEQFGLIYGQYFSNAPEPSVAKRKATRPLRYRWTNNIVPYEFVNGHFSANEVYQIKAAMQRWMDTTCLQFRPARRGDRNRMRFQNGAG</sequence>
<dbReference type="Proteomes" id="UP000762676">
    <property type="component" value="Unassembled WGS sequence"/>
</dbReference>
<dbReference type="Gene3D" id="3.40.390.10">
    <property type="entry name" value="Collagenase (Catalytic Domain)"/>
    <property type="match status" value="1"/>
</dbReference>
<dbReference type="GO" id="GO:0006508">
    <property type="term" value="P:proteolysis"/>
    <property type="evidence" value="ECO:0007669"/>
    <property type="project" value="InterPro"/>
</dbReference>
<reference evidence="3 4" key="1">
    <citation type="journal article" date="2021" name="Elife">
        <title>Chloroplast acquisition without the gene transfer in kleptoplastic sea slugs, Plakobranchus ocellatus.</title>
        <authorList>
            <person name="Maeda T."/>
            <person name="Takahashi S."/>
            <person name="Yoshida T."/>
            <person name="Shimamura S."/>
            <person name="Takaki Y."/>
            <person name="Nagai Y."/>
            <person name="Toyoda A."/>
            <person name="Suzuki Y."/>
            <person name="Arimoto A."/>
            <person name="Ishii H."/>
            <person name="Satoh N."/>
            <person name="Nishiyama T."/>
            <person name="Hasebe M."/>
            <person name="Maruyama T."/>
            <person name="Minagawa J."/>
            <person name="Obokata J."/>
            <person name="Shigenobu S."/>
        </authorList>
    </citation>
    <scope>NUCLEOTIDE SEQUENCE [LARGE SCALE GENOMIC DNA]</scope>
</reference>
<keyword evidence="4" id="KW-1185">Reference proteome</keyword>
<protein>
    <submittedName>
        <fullName evidence="3">Metalloendopeptidase</fullName>
    </submittedName>
</protein>